<feature type="compositionally biased region" description="Polar residues" evidence="3">
    <location>
        <begin position="229"/>
        <end position="258"/>
    </location>
</feature>
<evidence type="ECO:0000313" key="4">
    <source>
        <dbReference type="EMBL" id="KAK6944740.1"/>
    </source>
</evidence>
<feature type="compositionally biased region" description="Polar residues" evidence="3">
    <location>
        <begin position="56"/>
        <end position="65"/>
    </location>
</feature>
<dbReference type="PANTHER" id="PTHR33172:SF96">
    <property type="entry name" value="PROTEIN OXIDATIVE STRESS 3 LIKE 3"/>
    <property type="match status" value="1"/>
</dbReference>
<accession>A0AAN8ZKF9</accession>
<keyword evidence="2" id="KW-0539">Nucleus</keyword>
<feature type="compositionally biased region" description="Basic and acidic residues" evidence="3">
    <location>
        <begin position="36"/>
        <end position="51"/>
    </location>
</feature>
<dbReference type="GO" id="GO:0005634">
    <property type="term" value="C:nucleus"/>
    <property type="evidence" value="ECO:0007669"/>
    <property type="project" value="UniProtKB-SubCell"/>
</dbReference>
<evidence type="ECO:0000313" key="5">
    <source>
        <dbReference type="EMBL" id="KAK6944744.1"/>
    </source>
</evidence>
<evidence type="ECO:0000256" key="1">
    <source>
        <dbReference type="ARBA" id="ARBA00004123"/>
    </source>
</evidence>
<dbReference type="InterPro" id="IPR051992">
    <property type="entry name" value="OxStress_Response_Reg"/>
</dbReference>
<dbReference type="Proteomes" id="UP001370490">
    <property type="component" value="Unassembled WGS sequence"/>
</dbReference>
<name>A0AAN8ZKF9_9MAGN</name>
<feature type="region of interest" description="Disordered" evidence="3">
    <location>
        <begin position="185"/>
        <end position="266"/>
    </location>
</feature>
<feature type="region of interest" description="Disordered" evidence="3">
    <location>
        <begin position="36"/>
        <end position="90"/>
    </location>
</feature>
<proteinExistence type="predicted"/>
<dbReference type="AlphaFoldDB" id="A0AAN8ZKF9"/>
<keyword evidence="6" id="KW-1185">Reference proteome</keyword>
<organism evidence="5 6">
    <name type="scientific">Dillenia turbinata</name>
    <dbReference type="NCBI Taxonomy" id="194707"/>
    <lineage>
        <taxon>Eukaryota</taxon>
        <taxon>Viridiplantae</taxon>
        <taxon>Streptophyta</taxon>
        <taxon>Embryophyta</taxon>
        <taxon>Tracheophyta</taxon>
        <taxon>Spermatophyta</taxon>
        <taxon>Magnoliopsida</taxon>
        <taxon>eudicotyledons</taxon>
        <taxon>Gunneridae</taxon>
        <taxon>Pentapetalae</taxon>
        <taxon>Dilleniales</taxon>
        <taxon>Dilleniaceae</taxon>
        <taxon>Dillenia</taxon>
    </lineage>
</organism>
<comment type="caution">
    <text evidence="5">The sequence shown here is derived from an EMBL/GenBank/DDBJ whole genome shotgun (WGS) entry which is preliminary data.</text>
</comment>
<dbReference type="EMBL" id="JBAMMX010000003">
    <property type="protein sequence ID" value="KAK6944744.1"/>
    <property type="molecule type" value="Genomic_DNA"/>
</dbReference>
<sequence>MPIALERSGGNRIEGTGFIHGVSCVAIYDKSENPHREVFTVPISKERKEREENLDDSTSSSSIGKNSDLSSDGDDDSGDAEVQSSFNGGPLDSVDALEDVLPIKRGISKFYCGKSKSFASLADAASSSIKDLAKPENAYNKKRKNLIASRNYWEKNPLRSSGGGISKRLATTYRSTLSLAVSMGCAESNNSEGSNSSSVSPPRGFPPRHPHARRSPNSGSSSPSPQPSAQWNFSPCRSFSLSDLQGAANASPTMTGLTSKERDKEK</sequence>
<dbReference type="EMBL" id="JBAMMX010000003">
    <property type="protein sequence ID" value="KAK6944740.1"/>
    <property type="molecule type" value="Genomic_DNA"/>
</dbReference>
<feature type="compositionally biased region" description="Low complexity" evidence="3">
    <location>
        <begin position="188"/>
        <end position="200"/>
    </location>
</feature>
<dbReference type="GO" id="GO:0006950">
    <property type="term" value="P:response to stress"/>
    <property type="evidence" value="ECO:0007669"/>
    <property type="project" value="UniProtKB-ARBA"/>
</dbReference>
<protein>
    <submittedName>
        <fullName evidence="5">Uncharacterized protein</fullName>
    </submittedName>
</protein>
<dbReference type="PANTHER" id="PTHR33172">
    <property type="entry name" value="OS08G0516900 PROTEIN"/>
    <property type="match status" value="1"/>
</dbReference>
<evidence type="ECO:0000256" key="2">
    <source>
        <dbReference type="ARBA" id="ARBA00023242"/>
    </source>
</evidence>
<reference evidence="5 6" key="1">
    <citation type="submission" date="2023-12" db="EMBL/GenBank/DDBJ databases">
        <title>A high-quality genome assembly for Dillenia turbinata (Dilleniales).</title>
        <authorList>
            <person name="Chanderbali A."/>
        </authorList>
    </citation>
    <scope>NUCLEOTIDE SEQUENCE [LARGE SCALE GENOMIC DNA]</scope>
    <source>
        <strain evidence="5">LSX21</strain>
        <tissue evidence="5">Leaf</tissue>
    </source>
</reference>
<evidence type="ECO:0000313" key="6">
    <source>
        <dbReference type="Proteomes" id="UP001370490"/>
    </source>
</evidence>
<comment type="subcellular location">
    <subcellularLocation>
        <location evidence="1">Nucleus</location>
    </subcellularLocation>
</comment>
<gene>
    <name evidence="4" type="ORF">RJ641_025842</name>
    <name evidence="5" type="ORF">RJ641_025846</name>
</gene>
<evidence type="ECO:0000256" key="3">
    <source>
        <dbReference type="SAM" id="MobiDB-lite"/>
    </source>
</evidence>